<evidence type="ECO:0000313" key="2">
    <source>
        <dbReference type="Proteomes" id="UP000031465"/>
    </source>
</evidence>
<reference evidence="1 2" key="1">
    <citation type="journal article" date="2014" name="Mol. Biol. Evol.">
        <title>Massive expansion of Ubiquitination-related gene families within the Chlamydiae.</title>
        <authorList>
            <person name="Domman D."/>
            <person name="Collingro A."/>
            <person name="Lagkouvardos I."/>
            <person name="Gehre L."/>
            <person name="Weinmaier T."/>
            <person name="Rattei T."/>
            <person name="Subtil A."/>
            <person name="Horn M."/>
        </authorList>
    </citation>
    <scope>NUCLEOTIDE SEQUENCE [LARGE SCALE GENOMIC DNA]</scope>
    <source>
        <strain evidence="1 2">EI2</strain>
    </source>
</reference>
<organism evidence="1 2">
    <name type="scientific">Candidatus Protochlamydia amoebophila</name>
    <dbReference type="NCBI Taxonomy" id="362787"/>
    <lineage>
        <taxon>Bacteria</taxon>
        <taxon>Pseudomonadati</taxon>
        <taxon>Chlamydiota</taxon>
        <taxon>Chlamydiia</taxon>
        <taxon>Parachlamydiales</taxon>
        <taxon>Parachlamydiaceae</taxon>
        <taxon>Candidatus Protochlamydia</taxon>
    </lineage>
</organism>
<protein>
    <submittedName>
        <fullName evidence="1">Uncharacterized protein</fullName>
    </submittedName>
</protein>
<proteinExistence type="predicted"/>
<accession>A0A0C1GYX7</accession>
<dbReference type="AlphaFoldDB" id="A0A0C1GYX7"/>
<comment type="caution">
    <text evidence="1">The sequence shown here is derived from an EMBL/GenBank/DDBJ whole genome shotgun (WGS) entry which is preliminary data.</text>
</comment>
<sequence>MDNAYFVAKKLGYLQDYSQKVAIDILILNEQKYLSSEMNSTKEKQNK</sequence>
<name>A0A0C1GYX7_9BACT</name>
<dbReference type="Proteomes" id="UP000031465">
    <property type="component" value="Unassembled WGS sequence"/>
</dbReference>
<dbReference type="EMBL" id="JSAN01000141">
    <property type="protein sequence ID" value="KIC70794.1"/>
    <property type="molecule type" value="Genomic_DNA"/>
</dbReference>
<gene>
    <name evidence="1" type="ORF">DB44_FV00060</name>
</gene>
<evidence type="ECO:0000313" key="1">
    <source>
        <dbReference type="EMBL" id="KIC70794.1"/>
    </source>
</evidence>